<keyword evidence="1" id="KW-1133">Transmembrane helix</keyword>
<dbReference type="EMBL" id="JBBMER010000004">
    <property type="protein sequence ID" value="MEQ2379775.1"/>
    <property type="molecule type" value="Genomic_DNA"/>
</dbReference>
<dbReference type="Proteomes" id="UP001442364">
    <property type="component" value="Unassembled WGS sequence"/>
</dbReference>
<proteinExistence type="predicted"/>
<dbReference type="InterPro" id="IPR036259">
    <property type="entry name" value="MFS_trans_sf"/>
</dbReference>
<protein>
    <recommendedName>
        <fullName evidence="4">Zinc ribbon domain-containing protein</fullName>
    </recommendedName>
</protein>
<sequence>MYQCPGCGGRLVFDIPSQQLMCDHCGTKYDPYAISKEQDAEESQEYDVTVFKCPNCGGEILSTDNTAANFCSFCGASTILTSRVSKQQRPGYIIPFSKTKEDCKQAYKKMVRHAWFAPKELKDEKFIDGFRGIYMPYWTYYITQKGPMCLSGSKSHRRGDYIYTDYYDITGDLDCQYKGLSYDASSSFDDSISEAIAPYDVKNMNPFTPSMLSGFYADTADVAPDVYRADAKNVAVDETYSYVKRSAHLGSVQLDNYQGDIEGRLSTKVVAQDRTMFPVWFLSYRNKDRVAYATVNGQTGKAAADLPVSLMRYFIGSVILAIPIFLMLNSSFTLRPKTTLGIASIIALFTIILYVLELKKIYKKDRQLDDKGRMYAGSAINVNESPGARRKSEEQLAGDIADAIDKGRREARSYGRKNKRRTTRTNMAVVTMMISLVCCVFPMLYVYLQMMSIFYGSGDIGAGFSISVICLITGIVLTLVNHKTFKMITNKKISGNIGSLAAMAIASVVLWINPVSDLYYYGAVIAELIAIMYTIMDLIRYYNVLATRKLPQFDNYSGGDDNA</sequence>
<keyword evidence="1" id="KW-0812">Transmembrane</keyword>
<comment type="caution">
    <text evidence="2">The sequence shown here is derived from an EMBL/GenBank/DDBJ whole genome shotgun (WGS) entry which is preliminary data.</text>
</comment>
<evidence type="ECO:0000313" key="2">
    <source>
        <dbReference type="EMBL" id="MEQ2379775.1"/>
    </source>
</evidence>
<feature type="transmembrane region" description="Helical" evidence="1">
    <location>
        <begin position="460"/>
        <end position="481"/>
    </location>
</feature>
<feature type="transmembrane region" description="Helical" evidence="1">
    <location>
        <begin position="493"/>
        <end position="512"/>
    </location>
</feature>
<reference evidence="2 3" key="1">
    <citation type="submission" date="2024-03" db="EMBL/GenBank/DDBJ databases">
        <title>Human intestinal bacterial collection.</title>
        <authorList>
            <person name="Pauvert C."/>
            <person name="Hitch T.C.A."/>
            <person name="Clavel T."/>
        </authorList>
    </citation>
    <scope>NUCLEOTIDE SEQUENCE [LARGE SCALE GENOMIC DNA]</scope>
    <source>
        <strain evidence="2 3">CLA-AA-H255</strain>
    </source>
</reference>
<feature type="transmembrane region" description="Helical" evidence="1">
    <location>
        <begin position="426"/>
        <end position="448"/>
    </location>
</feature>
<organism evidence="2 3">
    <name type="scientific">[Lactobacillus] rogosae</name>
    <dbReference type="NCBI Taxonomy" id="706562"/>
    <lineage>
        <taxon>Bacteria</taxon>
        <taxon>Bacillati</taxon>
        <taxon>Bacillota</taxon>
        <taxon>Clostridia</taxon>
        <taxon>Lachnospirales</taxon>
        <taxon>Lachnospiraceae</taxon>
        <taxon>Lachnospira</taxon>
    </lineage>
</organism>
<feature type="transmembrane region" description="Helical" evidence="1">
    <location>
        <begin position="310"/>
        <end position="332"/>
    </location>
</feature>
<accession>A0ABV1BWA3</accession>
<gene>
    <name evidence="2" type="ORF">WMO14_07765</name>
</gene>
<keyword evidence="3" id="KW-1185">Reference proteome</keyword>
<name>A0ABV1BWA3_9FIRM</name>
<evidence type="ECO:0008006" key="4">
    <source>
        <dbReference type="Google" id="ProtNLM"/>
    </source>
</evidence>
<feature type="transmembrane region" description="Helical" evidence="1">
    <location>
        <begin position="338"/>
        <end position="356"/>
    </location>
</feature>
<keyword evidence="1" id="KW-0472">Membrane</keyword>
<evidence type="ECO:0000313" key="3">
    <source>
        <dbReference type="Proteomes" id="UP001442364"/>
    </source>
</evidence>
<dbReference type="RefSeq" id="WP_349153604.1">
    <property type="nucleotide sequence ID" value="NZ_JBBMER010000004.1"/>
</dbReference>
<dbReference type="SUPFAM" id="SSF103473">
    <property type="entry name" value="MFS general substrate transporter"/>
    <property type="match status" value="1"/>
</dbReference>
<dbReference type="Gene3D" id="2.20.28.30">
    <property type="entry name" value="RNA polymerase ii, chain L"/>
    <property type="match status" value="1"/>
</dbReference>
<feature type="transmembrane region" description="Helical" evidence="1">
    <location>
        <begin position="518"/>
        <end position="539"/>
    </location>
</feature>
<evidence type="ECO:0000256" key="1">
    <source>
        <dbReference type="SAM" id="Phobius"/>
    </source>
</evidence>